<dbReference type="OrthoDB" id="117354at2"/>
<evidence type="ECO:0000313" key="6">
    <source>
        <dbReference type="Proteomes" id="UP000000343"/>
    </source>
</evidence>
<evidence type="ECO:0000259" key="4">
    <source>
        <dbReference type="PROSITE" id="PS50043"/>
    </source>
</evidence>
<evidence type="ECO:0000256" key="1">
    <source>
        <dbReference type="ARBA" id="ARBA00023015"/>
    </source>
</evidence>
<accession>E8WWF9</accession>
<dbReference type="Gene3D" id="3.40.50.2300">
    <property type="match status" value="1"/>
</dbReference>
<keyword evidence="6" id="KW-1185">Reference proteome</keyword>
<feature type="domain" description="HTH luxR-type" evidence="4">
    <location>
        <begin position="147"/>
        <end position="212"/>
    </location>
</feature>
<name>E8WWF9_GRATM</name>
<dbReference type="PANTHER" id="PTHR44688">
    <property type="entry name" value="DNA-BINDING TRANSCRIPTIONAL ACTIVATOR DEVR_DOSR"/>
    <property type="match status" value="1"/>
</dbReference>
<dbReference type="PaxDb" id="1198114-AciX9_2598"/>
<dbReference type="KEGG" id="acm:AciX9_2598"/>
<dbReference type="Proteomes" id="UP000000343">
    <property type="component" value="Chromosome"/>
</dbReference>
<organism evidence="6">
    <name type="scientific">Granulicella tundricola (strain ATCC BAA-1859 / DSM 23138 / MP5ACTX9)</name>
    <dbReference type="NCBI Taxonomy" id="1198114"/>
    <lineage>
        <taxon>Bacteria</taxon>
        <taxon>Pseudomonadati</taxon>
        <taxon>Acidobacteriota</taxon>
        <taxon>Terriglobia</taxon>
        <taxon>Terriglobales</taxon>
        <taxon>Acidobacteriaceae</taxon>
        <taxon>Granulicella</taxon>
    </lineage>
</organism>
<evidence type="ECO:0000256" key="2">
    <source>
        <dbReference type="ARBA" id="ARBA00023125"/>
    </source>
</evidence>
<dbReference type="SMART" id="SM00421">
    <property type="entry name" value="HTH_LUXR"/>
    <property type="match status" value="1"/>
</dbReference>
<dbReference type="Pfam" id="PF00196">
    <property type="entry name" value="GerE"/>
    <property type="match status" value="1"/>
</dbReference>
<keyword evidence="1" id="KW-0805">Transcription regulation</keyword>
<dbReference type="EMBL" id="CP002480">
    <property type="protein sequence ID" value="ADW69623.1"/>
    <property type="molecule type" value="Genomic_DNA"/>
</dbReference>
<dbReference type="PANTHER" id="PTHR44688:SF16">
    <property type="entry name" value="DNA-BINDING TRANSCRIPTIONAL ACTIVATOR DEVR_DOSR"/>
    <property type="match status" value="1"/>
</dbReference>
<proteinExistence type="predicted"/>
<dbReference type="PROSITE" id="PS00622">
    <property type="entry name" value="HTH_LUXR_1"/>
    <property type="match status" value="1"/>
</dbReference>
<dbReference type="InterPro" id="IPR011006">
    <property type="entry name" value="CheY-like_superfamily"/>
</dbReference>
<evidence type="ECO:0000313" key="5">
    <source>
        <dbReference type="EMBL" id="ADW69623.1"/>
    </source>
</evidence>
<dbReference type="GO" id="GO:0006355">
    <property type="term" value="P:regulation of DNA-templated transcription"/>
    <property type="evidence" value="ECO:0007669"/>
    <property type="project" value="InterPro"/>
</dbReference>
<keyword evidence="3" id="KW-0804">Transcription</keyword>
<dbReference type="PRINTS" id="PR00038">
    <property type="entry name" value="HTHLUXR"/>
</dbReference>
<gene>
    <name evidence="5" type="ordered locus">AciX9_2598</name>
</gene>
<dbReference type="AlphaFoldDB" id="E8WWF9"/>
<dbReference type="SUPFAM" id="SSF52172">
    <property type="entry name" value="CheY-like"/>
    <property type="match status" value="1"/>
</dbReference>
<protein>
    <submittedName>
        <fullName evidence="5">Two component transcriptional regulator, LuxR family</fullName>
    </submittedName>
</protein>
<dbReference type="InterPro" id="IPR000792">
    <property type="entry name" value="Tscrpt_reg_LuxR_C"/>
</dbReference>
<dbReference type="PROSITE" id="PS50043">
    <property type="entry name" value="HTH_LUXR_2"/>
    <property type="match status" value="1"/>
</dbReference>
<evidence type="ECO:0000256" key="3">
    <source>
        <dbReference type="ARBA" id="ARBA00023163"/>
    </source>
</evidence>
<dbReference type="GO" id="GO:0003677">
    <property type="term" value="F:DNA binding"/>
    <property type="evidence" value="ECO:0007669"/>
    <property type="project" value="UniProtKB-KW"/>
</dbReference>
<dbReference type="RefSeq" id="WP_013580938.1">
    <property type="nucleotide sequence ID" value="NC_015064.1"/>
</dbReference>
<dbReference type="SUPFAM" id="SSF46894">
    <property type="entry name" value="C-terminal effector domain of the bipartite response regulators"/>
    <property type="match status" value="1"/>
</dbReference>
<dbReference type="CDD" id="cd06170">
    <property type="entry name" value="LuxR_C_like"/>
    <property type="match status" value="1"/>
</dbReference>
<sequence>MITEAVQKSVARIGLVATGPLRLLGLQAIMAARTDLEVIPLSVPRALDTEGLEMVVIDSAVTEHLFELLAAFRRDRPQLRLIVMGAEKDFDYIERVIGAGAKGYLSQSASEDELRMALDVVRDGSVWAPRKVLARLLERAREDSVLRATLPPVFTKREKEVLGLLAKGHPNREIASALGVDEGSIKAHVGRLMRKVGVENRTALAMKTVEIPLH</sequence>
<dbReference type="eggNOG" id="COG2197">
    <property type="taxonomic scope" value="Bacteria"/>
</dbReference>
<reference evidence="6" key="1">
    <citation type="submission" date="2011-01" db="EMBL/GenBank/DDBJ databases">
        <title>Complete sequence of chromosome of Acidobacterium sp. MP5ACTX9.</title>
        <authorList>
            <consortium name="US DOE Joint Genome Institute"/>
            <person name="Lucas S."/>
            <person name="Copeland A."/>
            <person name="Lapidus A."/>
            <person name="Cheng J.-F."/>
            <person name="Goodwin L."/>
            <person name="Pitluck S."/>
            <person name="Teshima H."/>
            <person name="Detter J.C."/>
            <person name="Han C."/>
            <person name="Tapia R."/>
            <person name="Land M."/>
            <person name="Hauser L."/>
            <person name="Kyrpides N."/>
            <person name="Ivanova N."/>
            <person name="Ovchinnikova G."/>
            <person name="Pagani I."/>
            <person name="Rawat S.R."/>
            <person name="Mannisto M."/>
            <person name="Haggblom M.M."/>
            <person name="Woyke T."/>
        </authorList>
    </citation>
    <scope>NUCLEOTIDE SEQUENCE [LARGE SCALE GENOMIC DNA]</scope>
    <source>
        <strain evidence="6">MP5ACTX9</strain>
    </source>
</reference>
<dbReference type="STRING" id="1198114.AciX9_2598"/>
<dbReference type="HOGENOM" id="CLU_000445_90_8_0"/>
<keyword evidence="2" id="KW-0238">DNA-binding</keyword>
<dbReference type="InterPro" id="IPR016032">
    <property type="entry name" value="Sig_transdc_resp-reg_C-effctor"/>
</dbReference>